<accession>A0AAD5N1I1</accession>
<reference evidence="2" key="1">
    <citation type="submission" date="2021-06" db="EMBL/GenBank/DDBJ databases">
        <title>Parelaphostrongylus tenuis whole genome reference sequence.</title>
        <authorList>
            <person name="Garwood T.J."/>
            <person name="Larsen P.A."/>
            <person name="Fountain-Jones N.M."/>
            <person name="Garbe J.R."/>
            <person name="Macchietto M.G."/>
            <person name="Kania S.A."/>
            <person name="Gerhold R.W."/>
            <person name="Richards J.E."/>
            <person name="Wolf T.M."/>
        </authorList>
    </citation>
    <scope>NUCLEOTIDE SEQUENCE</scope>
    <source>
        <strain evidence="2">MNPRO001-30</strain>
        <tissue evidence="2">Meninges</tissue>
    </source>
</reference>
<gene>
    <name evidence="2" type="ORF">KIN20_016031</name>
</gene>
<dbReference type="Pfam" id="PF16837">
    <property type="entry name" value="SF3A3"/>
    <property type="match status" value="1"/>
</dbReference>
<feature type="domain" description="SF3A3" evidence="1">
    <location>
        <begin position="23"/>
        <end position="69"/>
    </location>
</feature>
<dbReference type="Proteomes" id="UP001196413">
    <property type="component" value="Unassembled WGS sequence"/>
</dbReference>
<dbReference type="AlphaFoldDB" id="A0AAD5N1I1"/>
<proteinExistence type="predicted"/>
<evidence type="ECO:0000259" key="1">
    <source>
        <dbReference type="Pfam" id="PF16837"/>
    </source>
</evidence>
<keyword evidence="3" id="KW-1185">Reference proteome</keyword>
<evidence type="ECO:0000313" key="2">
    <source>
        <dbReference type="EMBL" id="KAJ1357799.1"/>
    </source>
</evidence>
<comment type="caution">
    <text evidence="2">The sequence shown here is derived from an EMBL/GenBank/DDBJ whole genome shotgun (WGS) entry which is preliminary data.</text>
</comment>
<evidence type="ECO:0000313" key="3">
    <source>
        <dbReference type="Proteomes" id="UP001196413"/>
    </source>
</evidence>
<dbReference type="EMBL" id="JAHQIW010003239">
    <property type="protein sequence ID" value="KAJ1357799.1"/>
    <property type="molecule type" value="Genomic_DNA"/>
</dbReference>
<organism evidence="2 3">
    <name type="scientific">Parelaphostrongylus tenuis</name>
    <name type="common">Meningeal worm</name>
    <dbReference type="NCBI Taxonomy" id="148309"/>
    <lineage>
        <taxon>Eukaryota</taxon>
        <taxon>Metazoa</taxon>
        <taxon>Ecdysozoa</taxon>
        <taxon>Nematoda</taxon>
        <taxon>Chromadorea</taxon>
        <taxon>Rhabditida</taxon>
        <taxon>Rhabditina</taxon>
        <taxon>Rhabditomorpha</taxon>
        <taxon>Strongyloidea</taxon>
        <taxon>Metastrongylidae</taxon>
        <taxon>Parelaphostrongylus</taxon>
    </lineage>
</organism>
<name>A0AAD5N1I1_PARTN</name>
<protein>
    <recommendedName>
        <fullName evidence="1">SF3A3 domain-containing protein</fullName>
    </recommendedName>
</protein>
<dbReference type="InterPro" id="IPR031774">
    <property type="entry name" value="SF3A3_dom"/>
</dbReference>
<sequence length="88" mass="10431">MEFQKMHEEIAVPERKETDMDQFTDEEGYGRFLDMHALHALYLNLKAVKKIDYITYISLFDKFVDIPKNTTKKTGVYKEYLEALKDCS</sequence>